<comment type="caution">
    <text evidence="2">The sequence shown here is derived from an EMBL/GenBank/DDBJ whole genome shotgun (WGS) entry which is preliminary data.</text>
</comment>
<evidence type="ECO:0000313" key="2">
    <source>
        <dbReference type="EMBL" id="KAF2875783.1"/>
    </source>
</evidence>
<reference evidence="2 3" key="1">
    <citation type="submission" date="2020-01" db="EMBL/GenBank/DDBJ databases">
        <authorList>
            <consortium name="DOE Joint Genome Institute"/>
            <person name="Haridas S."/>
            <person name="Albert R."/>
            <person name="Binder M."/>
            <person name="Bloem J."/>
            <person name="Labutti K."/>
            <person name="Salamov A."/>
            <person name="Andreopoulos B."/>
            <person name="Baker S.E."/>
            <person name="Barry K."/>
            <person name="Bills G."/>
            <person name="Bluhm B.H."/>
            <person name="Cannon C."/>
            <person name="Castanera R."/>
            <person name="Culley D.E."/>
            <person name="Daum C."/>
            <person name="Ezra D."/>
            <person name="Gonzalez J.B."/>
            <person name="Henrissat B."/>
            <person name="Kuo A."/>
            <person name="Liang C."/>
            <person name="Lipzen A."/>
            <person name="Lutzoni F."/>
            <person name="Magnuson J."/>
            <person name="Mondo S."/>
            <person name="Nolan M."/>
            <person name="Ohm R."/>
            <person name="Pangilinan J."/>
            <person name="Park H.-J.H."/>
            <person name="Ramirez L."/>
            <person name="Alfaro M."/>
            <person name="Sun H."/>
            <person name="Tritt A."/>
            <person name="Yoshinaga Y."/>
            <person name="Zwiers L.-H.L."/>
            <person name="Turgeon B.G."/>
            <person name="Goodwin S.B."/>
            <person name="Spatafora J.W."/>
            <person name="Crous P.W."/>
            <person name="Grigoriev I.V."/>
        </authorList>
    </citation>
    <scope>NUCLEOTIDE SEQUENCE [LARGE SCALE GENOMIC DNA]</scope>
    <source>
        <strain evidence="2 3">CBS 611.86</strain>
    </source>
</reference>
<feature type="region of interest" description="Disordered" evidence="1">
    <location>
        <begin position="1"/>
        <end position="74"/>
    </location>
</feature>
<gene>
    <name evidence="2" type="ORF">BDV95DRAFT_562594</name>
</gene>
<dbReference type="AlphaFoldDB" id="A0A7C8MHT0"/>
<dbReference type="Proteomes" id="UP000481861">
    <property type="component" value="Unassembled WGS sequence"/>
</dbReference>
<keyword evidence="3" id="KW-1185">Reference proteome</keyword>
<protein>
    <submittedName>
        <fullName evidence="2">Uncharacterized protein</fullName>
    </submittedName>
</protein>
<organism evidence="2 3">
    <name type="scientific">Massariosphaeria phaeospora</name>
    <dbReference type="NCBI Taxonomy" id="100035"/>
    <lineage>
        <taxon>Eukaryota</taxon>
        <taxon>Fungi</taxon>
        <taxon>Dikarya</taxon>
        <taxon>Ascomycota</taxon>
        <taxon>Pezizomycotina</taxon>
        <taxon>Dothideomycetes</taxon>
        <taxon>Pleosporomycetidae</taxon>
        <taxon>Pleosporales</taxon>
        <taxon>Pleosporales incertae sedis</taxon>
        <taxon>Massariosphaeria</taxon>
    </lineage>
</organism>
<proteinExistence type="predicted"/>
<dbReference type="EMBL" id="JAADJZ010000004">
    <property type="protein sequence ID" value="KAF2875783.1"/>
    <property type="molecule type" value="Genomic_DNA"/>
</dbReference>
<name>A0A7C8MHT0_9PLEO</name>
<accession>A0A7C8MHT0</accession>
<sequence>MATYLPATLSAGRSPPPTCNTPRQPAHRANSLSSGPSLKIPLRSAQRFPRPIGPHGTDLDRDLDQPPASPTHPRLRLAARGVGPWPHPMFCQPRGARNSGINEANSLQTAALGAIQHVTRRPCLQPSGWHALLFAACAGGFRLRAVWKGGRGRTAGEGKKAGF</sequence>
<evidence type="ECO:0000256" key="1">
    <source>
        <dbReference type="SAM" id="MobiDB-lite"/>
    </source>
</evidence>
<evidence type="ECO:0000313" key="3">
    <source>
        <dbReference type="Proteomes" id="UP000481861"/>
    </source>
</evidence>